<feature type="region of interest" description="Disordered" evidence="1">
    <location>
        <begin position="444"/>
        <end position="585"/>
    </location>
</feature>
<sequence>MAEVARTWTSRRMGKGEEAGQLIGRPTARGGIRRTAASRKGRLALAAGEGEGELIPRLGSGRGRATTAGGGGQSRRHADVAAREKSEGCAGSGLAEPVWCCDAHAVTRDPMVTGGALTAALCGGGSGDTAWRQRRRPMALGQQGGGQGDPQERGGERNRRERSRRRWIAAAAITGEQKGKTRRDDEGSIQRDGSISGVQGIRFRRRIGRSVTEIGWRREAASGTEHGGRRASARRKGNERRFGGGPATASGGGCESGTAQARRAKLAAAAALGIKEGREADGRGGTVEVAGRGARPSAAKRRNGTRRAMSSSGGRDAARGGEKKGGVFSAISGKDGEEADGKLTDERGAALATRREPWRGGRDGGAGASSWRPASMALQKRRRRWIGRRRLKRERGLAAWSGQGGGGELAWSRWWQAVTPMVVGQKEKGGEERELCSLLFRDKGKGEGARPRALPPSLGRMRTGRAGRRAVTGSVRADAAATERLASSERARAGTSGTAENQMATAGKIGDGGSAGVGEREIERERERNIEREEEDERARETERASDGSLLARMRATHVWGGEDDGLGGEMGRGRKIGPSKNTGR</sequence>
<feature type="compositionally biased region" description="Basic and acidic residues" evidence="1">
    <location>
        <begin position="518"/>
        <end position="546"/>
    </location>
</feature>
<organism evidence="3 4">
    <name type="scientific">Oryza sativa subsp. japonica</name>
    <name type="common">Rice</name>
    <dbReference type="NCBI Taxonomy" id="39947"/>
    <lineage>
        <taxon>Eukaryota</taxon>
        <taxon>Viridiplantae</taxon>
        <taxon>Streptophyta</taxon>
        <taxon>Embryophyta</taxon>
        <taxon>Tracheophyta</taxon>
        <taxon>Spermatophyta</taxon>
        <taxon>Magnoliopsida</taxon>
        <taxon>Liliopsida</taxon>
        <taxon>Poales</taxon>
        <taxon>Poaceae</taxon>
        <taxon>BOP clade</taxon>
        <taxon>Oryzoideae</taxon>
        <taxon>Oryzeae</taxon>
        <taxon>Oryzinae</taxon>
        <taxon>Oryza</taxon>
        <taxon>Oryza sativa</taxon>
    </lineage>
</organism>
<dbReference type="EMBL" id="AP005410">
    <property type="protein sequence ID" value="BAD01395.1"/>
    <property type="molecule type" value="Genomic_DNA"/>
</dbReference>
<dbReference type="Proteomes" id="UP000000763">
    <property type="component" value="Chromosome 8"/>
</dbReference>
<evidence type="ECO:0000313" key="2">
    <source>
        <dbReference type="EMBL" id="BAD01395.1"/>
    </source>
</evidence>
<feature type="region of interest" description="Disordered" evidence="1">
    <location>
        <begin position="138"/>
        <end position="165"/>
    </location>
</feature>
<dbReference type="EMBL" id="AP005517">
    <property type="protein sequence ID" value="BAD03738.1"/>
    <property type="molecule type" value="Genomic_DNA"/>
</dbReference>
<reference evidence="2" key="1">
    <citation type="submission" date="2002-06" db="EMBL/GenBank/DDBJ databases">
        <title>Oryza sativa nipponbare(GA3) genomic DNA, chromosome 8, BAC clone:OSJNBa0038P10.</title>
        <authorList>
            <person name="Sasaki T."/>
            <person name="Matsumoto T."/>
            <person name="Katayose Y."/>
        </authorList>
    </citation>
    <scope>NUCLEOTIDE SEQUENCE</scope>
</reference>
<feature type="compositionally biased region" description="Basic residues" evidence="1">
    <location>
        <begin position="574"/>
        <end position="585"/>
    </location>
</feature>
<protein>
    <submittedName>
        <fullName evidence="3">Fibroin-like protein</fullName>
    </submittedName>
</protein>
<feature type="compositionally biased region" description="Basic and acidic residues" evidence="1">
    <location>
        <begin position="316"/>
        <end position="325"/>
    </location>
</feature>
<dbReference type="AlphaFoldDB" id="Q6YZP6"/>
<proteinExistence type="predicted"/>
<feature type="region of interest" description="Disordered" evidence="1">
    <location>
        <begin position="280"/>
        <end position="343"/>
    </location>
</feature>
<feature type="compositionally biased region" description="Basic residues" evidence="1">
    <location>
        <begin position="229"/>
        <end position="238"/>
    </location>
</feature>
<accession>Q6YZP6</accession>
<name>Q6YZP6_ORYSJ</name>
<feature type="region of interest" description="Disordered" evidence="1">
    <location>
        <begin position="55"/>
        <end position="80"/>
    </location>
</feature>
<reference evidence="4" key="3">
    <citation type="journal article" date="2005" name="Nature">
        <title>The map-based sequence of the rice genome.</title>
        <authorList>
            <consortium name="International rice genome sequencing project (IRGSP)"/>
            <person name="Matsumoto T."/>
            <person name="Wu J."/>
            <person name="Kanamori H."/>
            <person name="Katayose Y."/>
            <person name="Fujisawa M."/>
            <person name="Namiki N."/>
            <person name="Mizuno H."/>
            <person name="Yamamoto K."/>
            <person name="Antonio B.A."/>
            <person name="Baba T."/>
            <person name="Sakata K."/>
            <person name="Nagamura Y."/>
            <person name="Aoki H."/>
            <person name="Arikawa K."/>
            <person name="Arita K."/>
            <person name="Bito T."/>
            <person name="Chiden Y."/>
            <person name="Fujitsuka N."/>
            <person name="Fukunaka R."/>
            <person name="Hamada M."/>
            <person name="Harada C."/>
            <person name="Hayashi A."/>
            <person name="Hijishita S."/>
            <person name="Honda M."/>
            <person name="Hosokawa S."/>
            <person name="Ichikawa Y."/>
            <person name="Idonuma A."/>
            <person name="Iijima M."/>
            <person name="Ikeda M."/>
            <person name="Ikeno M."/>
            <person name="Ito K."/>
            <person name="Ito S."/>
            <person name="Ito T."/>
            <person name="Ito Y."/>
            <person name="Ito Y."/>
            <person name="Iwabuchi A."/>
            <person name="Kamiya K."/>
            <person name="Karasawa W."/>
            <person name="Kurita K."/>
            <person name="Katagiri S."/>
            <person name="Kikuta A."/>
            <person name="Kobayashi H."/>
            <person name="Kobayashi N."/>
            <person name="Machita K."/>
            <person name="Maehara T."/>
            <person name="Masukawa M."/>
            <person name="Mizubayashi T."/>
            <person name="Mukai Y."/>
            <person name="Nagasaki H."/>
            <person name="Nagata Y."/>
            <person name="Naito S."/>
            <person name="Nakashima M."/>
            <person name="Nakama Y."/>
            <person name="Nakamichi Y."/>
            <person name="Nakamura M."/>
            <person name="Meguro A."/>
            <person name="Negishi M."/>
            <person name="Ohta I."/>
            <person name="Ohta T."/>
            <person name="Okamoto M."/>
            <person name="Ono N."/>
            <person name="Saji S."/>
            <person name="Sakaguchi M."/>
            <person name="Sakai K."/>
            <person name="Shibata M."/>
            <person name="Shimokawa T."/>
            <person name="Song J."/>
            <person name="Takazaki Y."/>
            <person name="Terasawa K."/>
            <person name="Tsugane M."/>
            <person name="Tsuji K."/>
            <person name="Ueda S."/>
            <person name="Waki K."/>
            <person name="Yamagata H."/>
            <person name="Yamamoto M."/>
            <person name="Yamamoto S."/>
            <person name="Yamane H."/>
            <person name="Yoshiki S."/>
            <person name="Yoshihara R."/>
            <person name="Yukawa K."/>
            <person name="Zhong H."/>
            <person name="Yano M."/>
            <person name="Yuan Q."/>
            <person name="Ouyang S."/>
            <person name="Liu J."/>
            <person name="Jones K.M."/>
            <person name="Gansberger K."/>
            <person name="Moffat K."/>
            <person name="Hill J."/>
            <person name="Bera J."/>
            <person name="Fadrosh D."/>
            <person name="Jin S."/>
            <person name="Johri S."/>
            <person name="Kim M."/>
            <person name="Overton L."/>
            <person name="Reardon M."/>
            <person name="Tsitrin T."/>
            <person name="Vuong H."/>
            <person name="Weaver B."/>
            <person name="Ciecko A."/>
            <person name="Tallon L."/>
            <person name="Jackson J."/>
            <person name="Pai G."/>
            <person name="Aken S.V."/>
            <person name="Utterback T."/>
            <person name="Reidmuller S."/>
            <person name="Feldblyum T."/>
            <person name="Hsiao J."/>
            <person name="Zismann V."/>
            <person name="Iobst S."/>
            <person name="de Vazeille A.R."/>
            <person name="Buell C.R."/>
            <person name="Ying K."/>
            <person name="Li Y."/>
            <person name="Lu T."/>
            <person name="Huang Y."/>
            <person name="Zhao Q."/>
            <person name="Feng Q."/>
            <person name="Zhang L."/>
            <person name="Zhu J."/>
            <person name="Weng Q."/>
            <person name="Mu J."/>
            <person name="Lu Y."/>
            <person name="Fan D."/>
            <person name="Liu Y."/>
            <person name="Guan J."/>
            <person name="Zhang Y."/>
            <person name="Yu S."/>
            <person name="Liu X."/>
            <person name="Zhang Y."/>
            <person name="Hong G."/>
            <person name="Han B."/>
            <person name="Choisne N."/>
            <person name="Demange N."/>
            <person name="Orjeda G."/>
            <person name="Samain S."/>
            <person name="Cattolico L."/>
            <person name="Pelletier E."/>
            <person name="Couloux A."/>
            <person name="Segurens B."/>
            <person name="Wincker P."/>
            <person name="D'Hont A."/>
            <person name="Scarpelli C."/>
            <person name="Weissenbach J."/>
            <person name="Salanoubat M."/>
            <person name="Quetier F."/>
            <person name="Yu Y."/>
            <person name="Kim H.R."/>
            <person name="Rambo T."/>
            <person name="Currie J."/>
            <person name="Collura K."/>
            <person name="Luo M."/>
            <person name="Yang T."/>
            <person name="Ammiraju J.S.S."/>
            <person name="Engler F."/>
            <person name="Soderlund C."/>
            <person name="Wing R.A."/>
            <person name="Palmer L.E."/>
            <person name="de la Bastide M."/>
            <person name="Spiegel L."/>
            <person name="Nascimento L."/>
            <person name="Zutavern T."/>
            <person name="O'Shaughnessy A."/>
            <person name="Dike S."/>
            <person name="Dedhia N."/>
            <person name="Preston R."/>
            <person name="Balija V."/>
            <person name="McCombie W.R."/>
            <person name="Chow T."/>
            <person name="Chen H."/>
            <person name="Chung M."/>
            <person name="Chen C."/>
            <person name="Shaw J."/>
            <person name="Wu H."/>
            <person name="Hsiao K."/>
            <person name="Chao Y."/>
            <person name="Chu M."/>
            <person name="Cheng C."/>
            <person name="Hour A."/>
            <person name="Lee P."/>
            <person name="Lin S."/>
            <person name="Lin Y."/>
            <person name="Liou J."/>
            <person name="Liu S."/>
            <person name="Hsing Y."/>
            <person name="Raghuvanshi S."/>
            <person name="Mohanty A."/>
            <person name="Bharti A.K."/>
            <person name="Gaur A."/>
            <person name="Gupta V."/>
            <person name="Kumar D."/>
            <person name="Ravi V."/>
            <person name="Vij S."/>
            <person name="Kapur A."/>
            <person name="Khurana P."/>
            <person name="Khurana P."/>
            <person name="Khurana J.P."/>
            <person name="Tyagi A.K."/>
            <person name="Gaikwad K."/>
            <person name="Singh A."/>
            <person name="Dalal V."/>
            <person name="Srivastava S."/>
            <person name="Dixit A."/>
            <person name="Pal A.K."/>
            <person name="Ghazi I.A."/>
            <person name="Yadav M."/>
            <person name="Pandit A."/>
            <person name="Bhargava A."/>
            <person name="Sureshbabu K."/>
            <person name="Batra K."/>
            <person name="Sharma T.R."/>
            <person name="Mohapatra T."/>
            <person name="Singh N.K."/>
            <person name="Messing J."/>
            <person name="Nelson A.B."/>
            <person name="Fuks G."/>
            <person name="Kavchok S."/>
            <person name="Keizer G."/>
            <person name="Linton E."/>
            <person name="Llaca V."/>
            <person name="Song R."/>
            <person name="Tanyolac B."/>
            <person name="Young S."/>
            <person name="Ho-Il K."/>
            <person name="Hahn J.H."/>
            <person name="Sangsakoo G."/>
            <person name="Vanavichit A."/>
            <person name="de Mattos Luiz.A.T."/>
            <person name="Zimmer P.D."/>
            <person name="Malone G."/>
            <person name="Dellagostin O."/>
            <person name="de Oliveira A.C."/>
            <person name="Bevan M."/>
            <person name="Bancroft I."/>
            <person name="Minx P."/>
            <person name="Cordum H."/>
            <person name="Wilson R."/>
            <person name="Cheng Z."/>
            <person name="Jin W."/>
            <person name="Jiang J."/>
            <person name="Leong S.A."/>
            <person name="Iwama H."/>
            <person name="Gojobori T."/>
            <person name="Itoh T."/>
            <person name="Niimura Y."/>
            <person name="Fujii Y."/>
            <person name="Habara T."/>
            <person name="Sakai H."/>
            <person name="Sato Y."/>
            <person name="Wilson G."/>
            <person name="Kumar K."/>
            <person name="McCouch S."/>
            <person name="Juretic N."/>
            <person name="Hoen D."/>
            <person name="Wright S."/>
            <person name="Bruskiewich R."/>
            <person name="Bureau T."/>
            <person name="Miyao A."/>
            <person name="Hirochika H."/>
            <person name="Nishikawa T."/>
            <person name="Kadowaki K."/>
            <person name="Sugiura M."/>
            <person name="Burr B."/>
            <person name="Sasaki T."/>
        </authorList>
    </citation>
    <scope>NUCLEOTIDE SEQUENCE [LARGE SCALE GENOMIC DNA]</scope>
    <source>
        <strain evidence="4">cv. Nipponbare</strain>
    </source>
</reference>
<feature type="compositionally biased region" description="Basic and acidic residues" evidence="1">
    <location>
        <begin position="150"/>
        <end position="159"/>
    </location>
</feature>
<evidence type="ECO:0000256" key="1">
    <source>
        <dbReference type="SAM" id="MobiDB-lite"/>
    </source>
</evidence>
<gene>
    <name evidence="2" type="ORF">OSJNBa0038P10.8</name>
    <name evidence="3" type="ORF">OSJNBb0090H20.21</name>
</gene>
<feature type="compositionally biased region" description="Gly residues" evidence="1">
    <location>
        <begin position="243"/>
        <end position="255"/>
    </location>
</feature>
<evidence type="ECO:0000313" key="4">
    <source>
        <dbReference type="Proteomes" id="UP000000763"/>
    </source>
</evidence>
<feature type="compositionally biased region" description="Low complexity" evidence="1">
    <location>
        <begin position="306"/>
        <end position="315"/>
    </location>
</feature>
<feature type="region of interest" description="Disordered" evidence="1">
    <location>
        <begin position="174"/>
        <end position="193"/>
    </location>
</feature>
<feature type="compositionally biased region" description="Basic and acidic residues" evidence="1">
    <location>
        <begin position="177"/>
        <end position="189"/>
    </location>
</feature>
<feature type="compositionally biased region" description="Basic and acidic residues" evidence="1">
    <location>
        <begin position="334"/>
        <end position="343"/>
    </location>
</feature>
<evidence type="ECO:0000313" key="3">
    <source>
        <dbReference type="EMBL" id="BAD03738.1"/>
    </source>
</evidence>
<feature type="region of interest" description="Disordered" evidence="1">
    <location>
        <begin position="220"/>
        <end position="256"/>
    </location>
</feature>
<reference evidence="4" key="4">
    <citation type="journal article" date="2008" name="Nucleic Acids Res.">
        <title>The rice annotation project database (RAP-DB): 2008 update.</title>
        <authorList>
            <consortium name="The rice annotation project (RAP)"/>
        </authorList>
    </citation>
    <scope>GENOME REANNOTATION</scope>
    <source>
        <strain evidence="4">cv. Nipponbare</strain>
    </source>
</reference>
<reference evidence="3" key="2">
    <citation type="submission" date="2002-07" db="EMBL/GenBank/DDBJ databases">
        <title>Oryza sativa nipponbare(GA3) genomic DNA, chromosome 8, BAC clone:OSJNBb0090H20.</title>
        <authorList>
            <person name="Sasaki T."/>
            <person name="Matsumoto T."/>
            <person name="Katayose Y."/>
        </authorList>
    </citation>
    <scope>NUCLEOTIDE SEQUENCE</scope>
</reference>
<feature type="compositionally biased region" description="Polar residues" evidence="1">
    <location>
        <begin position="495"/>
        <end position="504"/>
    </location>
</feature>